<protein>
    <submittedName>
        <fullName evidence="1">Uncharacterized protein</fullName>
    </submittedName>
</protein>
<name>A0ACC0WCV8_9STRA</name>
<organism evidence="1 2">
    <name type="scientific">Peronosclerospora sorghi</name>
    <dbReference type="NCBI Taxonomy" id="230839"/>
    <lineage>
        <taxon>Eukaryota</taxon>
        <taxon>Sar</taxon>
        <taxon>Stramenopiles</taxon>
        <taxon>Oomycota</taxon>
        <taxon>Peronosporomycetes</taxon>
        <taxon>Peronosporales</taxon>
        <taxon>Peronosporaceae</taxon>
        <taxon>Peronosclerospora</taxon>
    </lineage>
</organism>
<keyword evidence="2" id="KW-1185">Reference proteome</keyword>
<gene>
    <name evidence="1" type="ORF">PsorP6_008080</name>
</gene>
<proteinExistence type="predicted"/>
<dbReference type="Proteomes" id="UP001163321">
    <property type="component" value="Chromosome 3"/>
</dbReference>
<accession>A0ACC0WCV8</accession>
<reference evidence="1 2" key="1">
    <citation type="journal article" date="2022" name="bioRxiv">
        <title>The genome of the oomycete Peronosclerospora sorghi, a cosmopolitan pathogen of maize and sorghum, is inflated with dispersed pseudogenes.</title>
        <authorList>
            <person name="Fletcher K."/>
            <person name="Martin F."/>
            <person name="Isakeit T."/>
            <person name="Cavanaugh K."/>
            <person name="Magill C."/>
            <person name="Michelmore R."/>
        </authorList>
    </citation>
    <scope>NUCLEOTIDE SEQUENCE [LARGE SCALE GENOMIC DNA]</scope>
    <source>
        <strain evidence="1">P6</strain>
    </source>
</reference>
<evidence type="ECO:0000313" key="2">
    <source>
        <dbReference type="Proteomes" id="UP001163321"/>
    </source>
</evidence>
<comment type="caution">
    <text evidence="1">The sequence shown here is derived from an EMBL/GenBank/DDBJ whole genome shotgun (WGS) entry which is preliminary data.</text>
</comment>
<dbReference type="EMBL" id="CM047582">
    <property type="protein sequence ID" value="KAI9915531.1"/>
    <property type="molecule type" value="Genomic_DNA"/>
</dbReference>
<evidence type="ECO:0000313" key="1">
    <source>
        <dbReference type="EMBL" id="KAI9915531.1"/>
    </source>
</evidence>
<sequence>MGHVRAAACRHRARLYVTKSKQPRINLNPFFHAVTFGKRSLASCQVHECELGHSHLIIFSCLVEASLGRLLLEIRCFASRESSTAVFSDTSWTILTEKTAENRTGAASRTPKRKSKCPAEFNTPRSVRGRDVRGDAVHAVPSNITLVLAVVAVGLAVTWGKR</sequence>